<feature type="domain" description="N-acetyltransferase" evidence="1">
    <location>
        <begin position="3"/>
        <end position="156"/>
    </location>
</feature>
<evidence type="ECO:0000313" key="3">
    <source>
        <dbReference type="Proteomes" id="UP001597318"/>
    </source>
</evidence>
<evidence type="ECO:0000259" key="1">
    <source>
        <dbReference type="PROSITE" id="PS51186"/>
    </source>
</evidence>
<dbReference type="Proteomes" id="UP001597318">
    <property type="component" value="Unassembled WGS sequence"/>
</dbReference>
<dbReference type="Gene3D" id="3.40.630.30">
    <property type="match status" value="1"/>
</dbReference>
<dbReference type="SUPFAM" id="SSF55729">
    <property type="entry name" value="Acyl-CoA N-acyltransferases (Nat)"/>
    <property type="match status" value="1"/>
</dbReference>
<dbReference type="EMBL" id="JBHUIK010000001">
    <property type="protein sequence ID" value="MFD2212303.1"/>
    <property type="molecule type" value="Genomic_DNA"/>
</dbReference>
<dbReference type="InterPro" id="IPR000182">
    <property type="entry name" value="GNAT_dom"/>
</dbReference>
<protein>
    <submittedName>
        <fullName evidence="2">GNAT family N-acetyltransferase</fullName>
    </submittedName>
</protein>
<proteinExistence type="predicted"/>
<dbReference type="InterPro" id="IPR016181">
    <property type="entry name" value="Acyl_CoA_acyltransferase"/>
</dbReference>
<organism evidence="2 3">
    <name type="scientific">Metabacillus endolithicus</name>
    <dbReference type="NCBI Taxonomy" id="1535204"/>
    <lineage>
        <taxon>Bacteria</taxon>
        <taxon>Bacillati</taxon>
        <taxon>Bacillota</taxon>
        <taxon>Bacilli</taxon>
        <taxon>Bacillales</taxon>
        <taxon>Bacillaceae</taxon>
        <taxon>Metabacillus</taxon>
    </lineage>
</organism>
<dbReference type="Pfam" id="PF00583">
    <property type="entry name" value="Acetyltransf_1"/>
    <property type="match status" value="1"/>
</dbReference>
<evidence type="ECO:0000313" key="2">
    <source>
        <dbReference type="EMBL" id="MFD2212303.1"/>
    </source>
</evidence>
<dbReference type="CDD" id="cd04301">
    <property type="entry name" value="NAT_SF"/>
    <property type="match status" value="1"/>
</dbReference>
<dbReference type="PROSITE" id="PS51186">
    <property type="entry name" value="GNAT"/>
    <property type="match status" value="1"/>
</dbReference>
<reference evidence="3" key="1">
    <citation type="journal article" date="2019" name="Int. J. Syst. Evol. Microbiol.">
        <title>The Global Catalogue of Microorganisms (GCM) 10K type strain sequencing project: providing services to taxonomists for standard genome sequencing and annotation.</title>
        <authorList>
            <consortium name="The Broad Institute Genomics Platform"/>
            <consortium name="The Broad Institute Genome Sequencing Center for Infectious Disease"/>
            <person name="Wu L."/>
            <person name="Ma J."/>
        </authorList>
    </citation>
    <scope>NUCLEOTIDE SEQUENCE [LARGE SCALE GENOMIC DNA]</scope>
    <source>
        <strain evidence="3">CGMCC 1.15474</strain>
    </source>
</reference>
<dbReference type="RefSeq" id="WP_379049515.1">
    <property type="nucleotide sequence ID" value="NZ_JBHUIK010000001.1"/>
</dbReference>
<gene>
    <name evidence="2" type="ORF">ACFSKK_01100</name>
</gene>
<accession>A0ABW5BU02</accession>
<name>A0ABW5BU02_9BACI</name>
<sequence length="157" mass="18046">MKVILEKATANNAKEIFDIQIEAFMPLLDKYKDYETNPANENIEKVVSRINRPDGGFYKIVADNKIVGAICIFTNEETKFWISPMFILPTYQGKGIAQKAIQLIEGMFPQATSWELATLLEEERNCYLYEKIGYKKTGITKKLNDNATLIFYKKICN</sequence>
<comment type="caution">
    <text evidence="2">The sequence shown here is derived from an EMBL/GenBank/DDBJ whole genome shotgun (WGS) entry which is preliminary data.</text>
</comment>
<keyword evidence="3" id="KW-1185">Reference proteome</keyword>